<sequence>MVRSACIQYRTPAQTPLGEVHFPVCRKDPATSVFTVPELKTATKSFSREVMLGDGGFGCVYKGLIKSVDDPSTRIEVAVK</sequence>
<gene>
    <name evidence="2" type="ORF">VNO80_01748</name>
</gene>
<dbReference type="Proteomes" id="UP001374584">
    <property type="component" value="Unassembled WGS sequence"/>
</dbReference>
<dbReference type="AlphaFoldDB" id="A0AAN9WXB8"/>
<dbReference type="GO" id="GO:0005524">
    <property type="term" value="F:ATP binding"/>
    <property type="evidence" value="ECO:0007669"/>
    <property type="project" value="UniProtKB-UniRule"/>
</dbReference>
<name>A0AAN9WXB8_PHACN</name>
<dbReference type="EMBL" id="JAYMYR010000001">
    <property type="protein sequence ID" value="KAK7382723.1"/>
    <property type="molecule type" value="Genomic_DNA"/>
</dbReference>
<evidence type="ECO:0000256" key="1">
    <source>
        <dbReference type="PROSITE-ProRule" id="PRU10141"/>
    </source>
</evidence>
<organism evidence="2 3">
    <name type="scientific">Phaseolus coccineus</name>
    <name type="common">Scarlet runner bean</name>
    <name type="synonym">Phaseolus multiflorus</name>
    <dbReference type="NCBI Taxonomy" id="3886"/>
    <lineage>
        <taxon>Eukaryota</taxon>
        <taxon>Viridiplantae</taxon>
        <taxon>Streptophyta</taxon>
        <taxon>Embryophyta</taxon>
        <taxon>Tracheophyta</taxon>
        <taxon>Spermatophyta</taxon>
        <taxon>Magnoliopsida</taxon>
        <taxon>eudicotyledons</taxon>
        <taxon>Gunneridae</taxon>
        <taxon>Pentapetalae</taxon>
        <taxon>rosids</taxon>
        <taxon>fabids</taxon>
        <taxon>Fabales</taxon>
        <taxon>Fabaceae</taxon>
        <taxon>Papilionoideae</taxon>
        <taxon>50 kb inversion clade</taxon>
        <taxon>NPAAA clade</taxon>
        <taxon>indigoferoid/millettioid clade</taxon>
        <taxon>Phaseoleae</taxon>
        <taxon>Phaseolus</taxon>
    </lineage>
</organism>
<feature type="binding site" evidence="1">
    <location>
        <position position="80"/>
    </location>
    <ligand>
        <name>ATP</name>
        <dbReference type="ChEBI" id="CHEBI:30616"/>
    </ligand>
</feature>
<accession>A0AAN9WXB8</accession>
<keyword evidence="3" id="KW-1185">Reference proteome</keyword>
<dbReference type="InterPro" id="IPR017441">
    <property type="entry name" value="Protein_kinase_ATP_BS"/>
</dbReference>
<dbReference type="InterPro" id="IPR011009">
    <property type="entry name" value="Kinase-like_dom_sf"/>
</dbReference>
<reference evidence="2 3" key="1">
    <citation type="submission" date="2024-01" db="EMBL/GenBank/DDBJ databases">
        <title>The genomes of 5 underutilized Papilionoideae crops provide insights into root nodulation and disease resistanc.</title>
        <authorList>
            <person name="Jiang F."/>
        </authorList>
    </citation>
    <scope>NUCLEOTIDE SEQUENCE [LARGE SCALE GENOMIC DNA]</scope>
    <source>
        <strain evidence="2">JINMINGXINNONG_FW02</strain>
        <tissue evidence="2">Leaves</tissue>
    </source>
</reference>
<evidence type="ECO:0000313" key="3">
    <source>
        <dbReference type="Proteomes" id="UP001374584"/>
    </source>
</evidence>
<dbReference type="PROSITE" id="PS00107">
    <property type="entry name" value="PROTEIN_KINASE_ATP"/>
    <property type="match status" value="1"/>
</dbReference>
<keyword evidence="1" id="KW-0067">ATP-binding</keyword>
<dbReference type="SUPFAM" id="SSF56112">
    <property type="entry name" value="Protein kinase-like (PK-like)"/>
    <property type="match status" value="1"/>
</dbReference>
<keyword evidence="1" id="KW-0547">Nucleotide-binding</keyword>
<dbReference type="Gene3D" id="3.30.200.20">
    <property type="entry name" value="Phosphorylase Kinase, domain 1"/>
    <property type="match status" value="1"/>
</dbReference>
<evidence type="ECO:0008006" key="4">
    <source>
        <dbReference type="Google" id="ProtNLM"/>
    </source>
</evidence>
<proteinExistence type="predicted"/>
<protein>
    <recommendedName>
        <fullName evidence="4">Protein kinase domain-containing protein</fullName>
    </recommendedName>
</protein>
<evidence type="ECO:0000313" key="2">
    <source>
        <dbReference type="EMBL" id="KAK7382723.1"/>
    </source>
</evidence>
<comment type="caution">
    <text evidence="2">The sequence shown here is derived from an EMBL/GenBank/DDBJ whole genome shotgun (WGS) entry which is preliminary data.</text>
</comment>